<evidence type="ECO:0000313" key="8">
    <source>
        <dbReference type="Proteomes" id="UP000557688"/>
    </source>
</evidence>
<name>A0A850NU70_9PROT</name>
<reference evidence="7 9" key="1">
    <citation type="submission" date="2020-06" db="EMBL/GenBank/DDBJ databases">
        <title>Description of novel acetic acid bacteria.</title>
        <authorList>
            <person name="Sombolestani A."/>
        </authorList>
    </citation>
    <scope>NUCLEOTIDE SEQUENCE [LARGE SCALE GENOMIC DNA]</scope>
    <source>
        <strain evidence="7 9">LMG 26838</strain>
    </source>
</reference>
<dbReference type="Gene3D" id="2.40.160.50">
    <property type="entry name" value="membrane protein fhac: a member of the omp85/tpsb transporter family"/>
    <property type="match status" value="1"/>
</dbReference>
<proteinExistence type="predicted"/>
<evidence type="ECO:0000313" key="7">
    <source>
        <dbReference type="EMBL" id="NVN30428.1"/>
    </source>
</evidence>
<dbReference type="Proteomes" id="UP000557688">
    <property type="component" value="Unassembled WGS sequence"/>
</dbReference>
<evidence type="ECO:0000313" key="6">
    <source>
        <dbReference type="EMBL" id="MBB3172548.1"/>
    </source>
</evidence>
<evidence type="ECO:0000256" key="4">
    <source>
        <dbReference type="SAM" id="SignalP"/>
    </source>
</evidence>
<keyword evidence="2" id="KW-0812">Transmembrane</keyword>
<dbReference type="PANTHER" id="PTHR12815">
    <property type="entry name" value="SORTING AND ASSEMBLY MACHINERY SAMM50 PROTEIN FAMILY MEMBER"/>
    <property type="match status" value="1"/>
</dbReference>
<dbReference type="PANTHER" id="PTHR12815:SF42">
    <property type="entry name" value="BACTERIAL SURFACE ANTIGEN (D15) DOMAIN-CONTAINING PROTEIN"/>
    <property type="match status" value="1"/>
</dbReference>
<comment type="caution">
    <text evidence="7">The sequence shown here is derived from an EMBL/GenBank/DDBJ whole genome shotgun (WGS) entry which is preliminary data.</text>
</comment>
<dbReference type="Pfam" id="PF01103">
    <property type="entry name" value="Omp85"/>
    <property type="match status" value="1"/>
</dbReference>
<dbReference type="InterPro" id="IPR039910">
    <property type="entry name" value="D15-like"/>
</dbReference>
<dbReference type="EMBL" id="JABXXQ010000151">
    <property type="protein sequence ID" value="NVN30428.1"/>
    <property type="molecule type" value="Genomic_DNA"/>
</dbReference>
<evidence type="ECO:0000256" key="1">
    <source>
        <dbReference type="ARBA" id="ARBA00004370"/>
    </source>
</evidence>
<dbReference type="Gene3D" id="3.10.20.310">
    <property type="entry name" value="membrane protein fhac"/>
    <property type="match status" value="1"/>
</dbReference>
<feature type="signal peptide" evidence="4">
    <location>
        <begin position="1"/>
        <end position="33"/>
    </location>
</feature>
<feature type="chain" id="PRO_5036241482" evidence="4">
    <location>
        <begin position="34"/>
        <end position="651"/>
    </location>
</feature>
<evidence type="ECO:0000256" key="2">
    <source>
        <dbReference type="ARBA" id="ARBA00022452"/>
    </source>
</evidence>
<protein>
    <submittedName>
        <fullName evidence="7">BamA/TamA family outer membrane protein</fullName>
    </submittedName>
    <submittedName>
        <fullName evidence="6">Translocation and assembly module TamA</fullName>
    </submittedName>
</protein>
<dbReference type="InterPro" id="IPR000184">
    <property type="entry name" value="Bac_surfAg_D15"/>
</dbReference>
<dbReference type="EMBL" id="JACHXV010000001">
    <property type="protein sequence ID" value="MBB3172548.1"/>
    <property type="molecule type" value="Genomic_DNA"/>
</dbReference>
<dbReference type="GO" id="GO:0019867">
    <property type="term" value="C:outer membrane"/>
    <property type="evidence" value="ECO:0007669"/>
    <property type="project" value="InterPro"/>
</dbReference>
<dbReference type="Proteomes" id="UP000565205">
    <property type="component" value="Unassembled WGS sequence"/>
</dbReference>
<evidence type="ECO:0000313" key="9">
    <source>
        <dbReference type="Proteomes" id="UP000565205"/>
    </source>
</evidence>
<keyword evidence="8" id="KW-1185">Reference proteome</keyword>
<evidence type="ECO:0000256" key="3">
    <source>
        <dbReference type="ARBA" id="ARBA00023136"/>
    </source>
</evidence>
<reference evidence="6 8" key="2">
    <citation type="submission" date="2020-08" db="EMBL/GenBank/DDBJ databases">
        <title>Genomic Encyclopedia of Type Strains, Phase III (KMG-III): the genomes of soil and plant-associated and newly described type strains.</title>
        <authorList>
            <person name="Whitman W."/>
        </authorList>
    </citation>
    <scope>NUCLEOTIDE SEQUENCE [LARGE SCALE GENOMIC DNA]</scope>
    <source>
        <strain evidence="6 8">CECT 8088</strain>
    </source>
</reference>
<feature type="domain" description="Bacterial surface antigen (D15)" evidence="5">
    <location>
        <begin position="327"/>
        <end position="650"/>
    </location>
</feature>
<dbReference type="AlphaFoldDB" id="A0A850NU70"/>
<keyword evidence="3" id="KW-0472">Membrane</keyword>
<accession>A0A850NU70</accession>
<keyword evidence="4" id="KW-0732">Signal</keyword>
<dbReference type="RefSeq" id="WP_176623956.1">
    <property type="nucleotide sequence ID" value="NZ_JABXXQ010000151.1"/>
</dbReference>
<organism evidence="7 9">
    <name type="scientific">Endobacter medicaginis</name>
    <dbReference type="NCBI Taxonomy" id="1181271"/>
    <lineage>
        <taxon>Bacteria</taxon>
        <taxon>Pseudomonadati</taxon>
        <taxon>Pseudomonadota</taxon>
        <taxon>Alphaproteobacteria</taxon>
        <taxon>Acetobacterales</taxon>
        <taxon>Acetobacteraceae</taxon>
        <taxon>Endobacter</taxon>
    </lineage>
</organism>
<keyword evidence="2" id="KW-1134">Transmembrane beta strand</keyword>
<sequence length="651" mass="69681">MRLFPSVSPPRRTHLALAGGLLFATGCWTVARAADPQPYSVKVTPTGNSSLDAALSGSSSLVSLQKTEAVSPFALAGRARGDYDRLKTALESFGYYDGHVAILIDGHEASDAATVDAIAAIPKGRTAKVVITAHEGQMFHIGHISMDLPPGQSLPATVRHDFDLRSGQDAVASQVLDAQGALLSGLRETGHALADVPEPVAYLKPATHTLDIVFKITPGPRVDIGHIFLDGLGHVHESFIRRRLLIHPGELWQPSRIEAARQDLASLGVFSDVAVKNDPPPGRTLDVDGRMPLLFSMQEAKRHTVSVQAGYSTDLGGSAGVTWTHHNLFGNAERLDLVALGTGLVGTAVNGLGYDVYAKLTKPDFLRRNQNLTIKLEGLKQNLYSYNQTALIAFIGLDRRFSKHWTGAVGLQGEREKIIQEGLTRHYTLVQLPVSANFDNTDLASPLDSPTHGFRVSLTATPTVSLGSGHDVYVPEFDSVAHGGTREFAILQGTATTYFDVSRLGWTKPGHTVIALRGIVGSVQGASTFDLPPDQRLYAGGSATVRGFRYQGIGPVFADGYPVGGVAMDAGSFELRQRVWNKIGMAAFLDAGQVSTSSRPFQGTVRYGAGIGGRYYTSIGPLRVDVAVPLNRPKTGKSDAFELYIGLGEAF</sequence>
<dbReference type="PROSITE" id="PS51257">
    <property type="entry name" value="PROKAR_LIPOPROTEIN"/>
    <property type="match status" value="1"/>
</dbReference>
<gene>
    <name evidence="6" type="ORF">FHR90_000354</name>
    <name evidence="7" type="ORF">HUK83_08780</name>
</gene>
<comment type="subcellular location">
    <subcellularLocation>
        <location evidence="1">Membrane</location>
    </subcellularLocation>
</comment>
<evidence type="ECO:0000259" key="5">
    <source>
        <dbReference type="Pfam" id="PF01103"/>
    </source>
</evidence>